<reference evidence="1 2" key="1">
    <citation type="submission" date="2018-02" db="EMBL/GenBank/DDBJ databases">
        <title>Subsurface microbial communities from deep shales in Ohio and West Virginia, USA.</title>
        <authorList>
            <person name="Wrighton K."/>
        </authorList>
    </citation>
    <scope>NUCLEOTIDE SEQUENCE [LARGE SCALE GENOMIC DNA]</scope>
    <source>
        <strain evidence="1 2">OWC-DMM</strain>
    </source>
</reference>
<dbReference type="RefSeq" id="WP_104430370.1">
    <property type="nucleotide sequence ID" value="NZ_PTIZ01000017.1"/>
</dbReference>
<comment type="caution">
    <text evidence="1">The sequence shown here is derived from an EMBL/GenBank/DDBJ whole genome shotgun (WGS) entry which is preliminary data.</text>
</comment>
<evidence type="ECO:0000313" key="2">
    <source>
        <dbReference type="Proteomes" id="UP000240010"/>
    </source>
</evidence>
<proteinExistence type="predicted"/>
<organism evidence="1 2">
    <name type="scientific">Methylobacter tundripaludum</name>
    <dbReference type="NCBI Taxonomy" id="173365"/>
    <lineage>
        <taxon>Bacteria</taxon>
        <taxon>Pseudomonadati</taxon>
        <taxon>Pseudomonadota</taxon>
        <taxon>Gammaproteobacteria</taxon>
        <taxon>Methylococcales</taxon>
        <taxon>Methylococcaceae</taxon>
        <taxon>Methylobacter</taxon>
    </lineage>
</organism>
<gene>
    <name evidence="1" type="ORF">B0F87_1175</name>
</gene>
<sequence length="123" mass="13728">MKSQQAQKIPNNSLLNSEDIKTRHIQLPIAPTSTAGKLSIDVPNLSEPVTFKRLLDCLIYALAIDETVNLASVLGMAESLNNREALSFWVKNETHGIQFLDASAMFNFLVRQLDNLIFTARRA</sequence>
<dbReference type="Proteomes" id="UP000240010">
    <property type="component" value="Unassembled WGS sequence"/>
</dbReference>
<dbReference type="AlphaFoldDB" id="A0A2S6H500"/>
<dbReference type="EMBL" id="PTIZ01000017">
    <property type="protein sequence ID" value="PPK72523.1"/>
    <property type="molecule type" value="Genomic_DNA"/>
</dbReference>
<protein>
    <submittedName>
        <fullName evidence="1">Uncharacterized protein</fullName>
    </submittedName>
</protein>
<evidence type="ECO:0000313" key="1">
    <source>
        <dbReference type="EMBL" id="PPK72523.1"/>
    </source>
</evidence>
<name>A0A2S6H500_9GAMM</name>
<accession>A0A2S6H500</accession>